<keyword evidence="3" id="KW-1185">Reference proteome</keyword>
<proteinExistence type="predicted"/>
<sequence>MDSISWSALHDILTAKAPWEQFFASSYGWSSHGDLGDFHPHDFLVWKDISKGLEFFRSISIVSIGNGLPCAFWLDLWIGESTLASIFPALFSHALRPHISVSAALAAASLSSLFQPRLSSVVLMDLANLHLVLSTIVLNVQVPDARVSRLDGKVLSTKSAYTADRVRSTVIIALLWNIWKHRNEKVFNNVEEDVHLPIKRCSNDVSLWANRCSKEANATLLIDWGAMLSHLATSI</sequence>
<protein>
    <recommendedName>
        <fullName evidence="4">Reverse transcriptase zinc-binding domain-containing protein</fullName>
    </recommendedName>
</protein>
<dbReference type="EMBL" id="CM000881">
    <property type="protein sequence ID" value="PNT71224.1"/>
    <property type="molecule type" value="Genomic_DNA"/>
</dbReference>
<name>A0A2K2DAB7_BRADI</name>
<evidence type="ECO:0000313" key="2">
    <source>
        <dbReference type="EnsemblPlants" id="PNT71224"/>
    </source>
</evidence>
<dbReference type="InParanoid" id="A0A2K2DAB7"/>
<reference evidence="1 2" key="1">
    <citation type="journal article" date="2010" name="Nature">
        <title>Genome sequencing and analysis of the model grass Brachypodium distachyon.</title>
        <authorList>
            <consortium name="International Brachypodium Initiative"/>
        </authorList>
    </citation>
    <scope>NUCLEOTIDE SEQUENCE [LARGE SCALE GENOMIC DNA]</scope>
    <source>
        <strain evidence="1 2">Bd21</strain>
    </source>
</reference>
<dbReference type="Proteomes" id="UP000008810">
    <property type="component" value="Chromosome 2"/>
</dbReference>
<dbReference type="AlphaFoldDB" id="A0A2K2DAB7"/>
<dbReference type="OrthoDB" id="695259at2759"/>
<organism evidence="1">
    <name type="scientific">Brachypodium distachyon</name>
    <name type="common">Purple false brome</name>
    <name type="synonym">Trachynia distachya</name>
    <dbReference type="NCBI Taxonomy" id="15368"/>
    <lineage>
        <taxon>Eukaryota</taxon>
        <taxon>Viridiplantae</taxon>
        <taxon>Streptophyta</taxon>
        <taxon>Embryophyta</taxon>
        <taxon>Tracheophyta</taxon>
        <taxon>Spermatophyta</taxon>
        <taxon>Magnoliopsida</taxon>
        <taxon>Liliopsida</taxon>
        <taxon>Poales</taxon>
        <taxon>Poaceae</taxon>
        <taxon>BOP clade</taxon>
        <taxon>Pooideae</taxon>
        <taxon>Stipodae</taxon>
        <taxon>Brachypodieae</taxon>
        <taxon>Brachypodium</taxon>
    </lineage>
</organism>
<dbReference type="Gramene" id="PNT71224">
    <property type="protein sequence ID" value="PNT71224"/>
    <property type="gene ID" value="BRADI_2g24971v3"/>
</dbReference>
<accession>A0A2K2DAB7</accession>
<evidence type="ECO:0000313" key="3">
    <source>
        <dbReference type="Proteomes" id="UP000008810"/>
    </source>
</evidence>
<reference evidence="2" key="3">
    <citation type="submission" date="2018-08" db="UniProtKB">
        <authorList>
            <consortium name="EnsemblPlants"/>
        </authorList>
    </citation>
    <scope>IDENTIFICATION</scope>
    <source>
        <strain evidence="2">cv. Bd21</strain>
    </source>
</reference>
<evidence type="ECO:0000313" key="1">
    <source>
        <dbReference type="EMBL" id="PNT71224.1"/>
    </source>
</evidence>
<gene>
    <name evidence="1" type="ORF">BRADI_2g24971v3</name>
</gene>
<evidence type="ECO:0008006" key="4">
    <source>
        <dbReference type="Google" id="ProtNLM"/>
    </source>
</evidence>
<reference evidence="1" key="2">
    <citation type="submission" date="2017-06" db="EMBL/GenBank/DDBJ databases">
        <title>WGS assembly of Brachypodium distachyon.</title>
        <authorList>
            <consortium name="The International Brachypodium Initiative"/>
            <person name="Lucas S."/>
            <person name="Harmon-Smith M."/>
            <person name="Lail K."/>
            <person name="Tice H."/>
            <person name="Grimwood J."/>
            <person name="Bruce D."/>
            <person name="Barry K."/>
            <person name="Shu S."/>
            <person name="Lindquist E."/>
            <person name="Wang M."/>
            <person name="Pitluck S."/>
            <person name="Vogel J.P."/>
            <person name="Garvin D.F."/>
            <person name="Mockler T.C."/>
            <person name="Schmutz J."/>
            <person name="Rokhsar D."/>
            <person name="Bevan M.W."/>
        </authorList>
    </citation>
    <scope>NUCLEOTIDE SEQUENCE</scope>
    <source>
        <strain evidence="1">Bd21</strain>
    </source>
</reference>
<dbReference type="EnsemblPlants" id="PNT71224">
    <property type="protein sequence ID" value="PNT71224"/>
    <property type="gene ID" value="BRADI_2g24971v3"/>
</dbReference>